<dbReference type="CDD" id="cd02440">
    <property type="entry name" value="AdoMet_MTases"/>
    <property type="match status" value="1"/>
</dbReference>
<dbReference type="SMART" id="SM00981">
    <property type="entry name" value="THUMP"/>
    <property type="match status" value="1"/>
</dbReference>
<reference evidence="5 6" key="1">
    <citation type="submission" date="2021-10" db="EMBL/GenBank/DDBJ databases">
        <title>Lutispora strain m25 sp. nov., a thermophilic, non-spore-forming bacterium isolated from a lab-scale methanogenic bioreactor digesting anaerobic sludge.</title>
        <authorList>
            <person name="El Houari A."/>
            <person name="Mcdonald J."/>
        </authorList>
    </citation>
    <scope>NUCLEOTIDE SEQUENCE [LARGE SCALE GENOMIC DNA]</scope>
    <source>
        <strain evidence="6">m25</strain>
    </source>
</reference>
<dbReference type="PANTHER" id="PTHR47313">
    <property type="entry name" value="RIBOSOMAL RNA LARGE SUBUNIT METHYLTRANSFERASE K/L"/>
    <property type="match status" value="1"/>
</dbReference>
<evidence type="ECO:0000256" key="3">
    <source>
        <dbReference type="PROSITE-ProRule" id="PRU00529"/>
    </source>
</evidence>
<dbReference type="Proteomes" id="UP001651880">
    <property type="component" value="Unassembled WGS sequence"/>
</dbReference>
<dbReference type="RefSeq" id="WP_255225899.1">
    <property type="nucleotide sequence ID" value="NZ_JAJEKE010000001.1"/>
</dbReference>
<dbReference type="PANTHER" id="PTHR47313:SF1">
    <property type="entry name" value="RIBOSOMAL RNA LARGE SUBUNIT METHYLTRANSFERASE K_L"/>
    <property type="match status" value="1"/>
</dbReference>
<organism evidence="5 6">
    <name type="scientific">Lutispora saccharofermentans</name>
    <dbReference type="NCBI Taxonomy" id="3024236"/>
    <lineage>
        <taxon>Bacteria</taxon>
        <taxon>Bacillati</taxon>
        <taxon>Bacillota</taxon>
        <taxon>Clostridia</taxon>
        <taxon>Lutisporales</taxon>
        <taxon>Lutisporaceae</taxon>
        <taxon>Lutispora</taxon>
    </lineage>
</organism>
<evidence type="ECO:0000313" key="5">
    <source>
        <dbReference type="EMBL" id="MCQ1528418.1"/>
    </source>
</evidence>
<dbReference type="Gene3D" id="3.30.2130.30">
    <property type="match status" value="1"/>
</dbReference>
<dbReference type="PROSITE" id="PS00092">
    <property type="entry name" value="N6_MTASE"/>
    <property type="match status" value="1"/>
</dbReference>
<dbReference type="InterPro" id="IPR000241">
    <property type="entry name" value="RlmKL-like_Mtase"/>
</dbReference>
<dbReference type="Pfam" id="PF01170">
    <property type="entry name" value="UPF0020"/>
    <property type="match status" value="1"/>
</dbReference>
<protein>
    <submittedName>
        <fullName evidence="5">Class I SAM-dependent RNA methyltransferase</fullName>
    </submittedName>
</protein>
<dbReference type="InterPro" id="IPR029063">
    <property type="entry name" value="SAM-dependent_MTases_sf"/>
</dbReference>
<dbReference type="SUPFAM" id="SSF53335">
    <property type="entry name" value="S-adenosyl-L-methionine-dependent methyltransferases"/>
    <property type="match status" value="1"/>
</dbReference>
<dbReference type="InterPro" id="IPR002052">
    <property type="entry name" value="DNA_methylase_N6_adenine_CS"/>
</dbReference>
<dbReference type="CDD" id="cd11715">
    <property type="entry name" value="THUMP_AdoMetMT"/>
    <property type="match status" value="1"/>
</dbReference>
<gene>
    <name evidence="5" type="ORF">LJD61_02490</name>
</gene>
<dbReference type="GO" id="GO:0032259">
    <property type="term" value="P:methylation"/>
    <property type="evidence" value="ECO:0007669"/>
    <property type="project" value="UniProtKB-KW"/>
</dbReference>
<dbReference type="PROSITE" id="PS01261">
    <property type="entry name" value="UPF0020"/>
    <property type="match status" value="1"/>
</dbReference>
<proteinExistence type="predicted"/>
<evidence type="ECO:0000256" key="2">
    <source>
        <dbReference type="ARBA" id="ARBA00022679"/>
    </source>
</evidence>
<evidence type="ECO:0000256" key="1">
    <source>
        <dbReference type="ARBA" id="ARBA00022603"/>
    </source>
</evidence>
<name>A0ABT1NAX3_9FIRM</name>
<feature type="domain" description="THUMP" evidence="4">
    <location>
        <begin position="45"/>
        <end position="156"/>
    </location>
</feature>
<evidence type="ECO:0000313" key="6">
    <source>
        <dbReference type="Proteomes" id="UP001651880"/>
    </source>
</evidence>
<dbReference type="PROSITE" id="PS51165">
    <property type="entry name" value="THUMP"/>
    <property type="match status" value="1"/>
</dbReference>
<dbReference type="InterPro" id="IPR004114">
    <property type="entry name" value="THUMP_dom"/>
</dbReference>
<keyword evidence="6" id="KW-1185">Reference proteome</keyword>
<dbReference type="Pfam" id="PF02926">
    <property type="entry name" value="THUMP"/>
    <property type="match status" value="1"/>
</dbReference>
<dbReference type="InterPro" id="IPR054170">
    <property type="entry name" value="RlmL_1st"/>
</dbReference>
<comment type="caution">
    <text evidence="5">The sequence shown here is derived from an EMBL/GenBank/DDBJ whole genome shotgun (WGS) entry which is preliminary data.</text>
</comment>
<dbReference type="EMBL" id="JAJEKE010000001">
    <property type="protein sequence ID" value="MCQ1528418.1"/>
    <property type="molecule type" value="Genomic_DNA"/>
</dbReference>
<keyword evidence="2" id="KW-0808">Transferase</keyword>
<dbReference type="InterPro" id="IPR053943">
    <property type="entry name" value="RlmKL-like_Mtase_CS"/>
</dbReference>
<keyword evidence="3" id="KW-0694">RNA-binding</keyword>
<dbReference type="GO" id="GO:0008168">
    <property type="term" value="F:methyltransferase activity"/>
    <property type="evidence" value="ECO:0007669"/>
    <property type="project" value="UniProtKB-KW"/>
</dbReference>
<dbReference type="Pfam" id="PF22020">
    <property type="entry name" value="RlmL_1st"/>
    <property type="match status" value="1"/>
</dbReference>
<keyword evidence="1 5" id="KW-0489">Methyltransferase</keyword>
<evidence type="ECO:0000259" key="4">
    <source>
        <dbReference type="PROSITE" id="PS51165"/>
    </source>
</evidence>
<sequence>MSHIQLCAPCGFALEAILSREIKELGFEVNKVEDGRVYFLSDESGIAKANIWLRTGERVLVKMGEFNATSFEELFEQTKSLPWHEWIPKEGSFPAAKASSVRSKLFSTSDIQAIVKKAVVESLKKKYDVNWFSESGASYPIHIFVFKDRVTLYLDSTGPALHKRGYREIGSAAPIRETLAAALVSLTPWKEGRLLADPFCGSGTIAIEAALKGLNIAPGLKRSFVSEKWSRIPQKLWSRARLEAEAHIRASEDIYIQGYDIDEKVIKIARDNAKKAGVEKYIHFQQRDVREFSSKDKYGFIVTNPPYGERLDDIKTVERLYADMGKVFSSLDSWSFYILTAYEGFERYFGRKADKKRKLYNGMMKTDFYQFFGPKPPKIGN</sequence>
<dbReference type="Gene3D" id="3.40.50.150">
    <property type="entry name" value="Vaccinia Virus protein VP39"/>
    <property type="match status" value="1"/>
</dbReference>
<accession>A0ABT1NAX3</accession>